<keyword evidence="2 5" id="KW-0238">DNA-binding</keyword>
<accession>A0A1H6V101</accession>
<evidence type="ECO:0000313" key="5">
    <source>
        <dbReference type="EMBL" id="SEI94320.1"/>
    </source>
</evidence>
<dbReference type="RefSeq" id="WP_245747225.1">
    <property type="nucleotide sequence ID" value="NZ_FNYC01000003.1"/>
</dbReference>
<dbReference type="PANTHER" id="PTHR43132">
    <property type="entry name" value="ARSENICAL RESISTANCE OPERON REPRESSOR ARSR-RELATED"/>
    <property type="match status" value="1"/>
</dbReference>
<evidence type="ECO:0000313" key="6">
    <source>
        <dbReference type="Proteomes" id="UP000199420"/>
    </source>
</evidence>
<dbReference type="NCBIfam" id="NF033788">
    <property type="entry name" value="HTH_metalloreg"/>
    <property type="match status" value="1"/>
</dbReference>
<dbReference type="CDD" id="cd00090">
    <property type="entry name" value="HTH_ARSR"/>
    <property type="match status" value="1"/>
</dbReference>
<evidence type="ECO:0000256" key="3">
    <source>
        <dbReference type="ARBA" id="ARBA00023163"/>
    </source>
</evidence>
<reference evidence="5 6" key="1">
    <citation type="submission" date="2016-10" db="EMBL/GenBank/DDBJ databases">
        <authorList>
            <person name="de Groot N.N."/>
        </authorList>
    </citation>
    <scope>NUCLEOTIDE SEQUENCE [LARGE SCALE GENOMIC DNA]</scope>
    <source>
        <strain evidence="5 6">DSM 26515</strain>
    </source>
</reference>
<dbReference type="AlphaFoldDB" id="A0A1H6V101"/>
<dbReference type="InterPro" id="IPR011991">
    <property type="entry name" value="ArsR-like_HTH"/>
</dbReference>
<name>A0A1H6V101_9GAMM</name>
<dbReference type="Gene3D" id="1.10.10.10">
    <property type="entry name" value="Winged helix-like DNA-binding domain superfamily/Winged helix DNA-binding domain"/>
    <property type="match status" value="1"/>
</dbReference>
<evidence type="ECO:0000259" key="4">
    <source>
        <dbReference type="PROSITE" id="PS50987"/>
    </source>
</evidence>
<feature type="domain" description="HTH arsR-type" evidence="4">
    <location>
        <begin position="11"/>
        <end position="109"/>
    </location>
</feature>
<evidence type="ECO:0000256" key="2">
    <source>
        <dbReference type="ARBA" id="ARBA00023125"/>
    </source>
</evidence>
<dbReference type="EMBL" id="FNYC01000003">
    <property type="protein sequence ID" value="SEI94320.1"/>
    <property type="molecule type" value="Genomic_DNA"/>
</dbReference>
<dbReference type="GO" id="GO:0003677">
    <property type="term" value="F:DNA binding"/>
    <property type="evidence" value="ECO:0007669"/>
    <property type="project" value="UniProtKB-KW"/>
</dbReference>
<dbReference type="InterPro" id="IPR036388">
    <property type="entry name" value="WH-like_DNA-bd_sf"/>
</dbReference>
<evidence type="ECO:0000256" key="1">
    <source>
        <dbReference type="ARBA" id="ARBA00023015"/>
    </source>
</evidence>
<protein>
    <submittedName>
        <fullName evidence="5">DNA-binding transcriptional regulator, ArsR family</fullName>
    </submittedName>
</protein>
<keyword evidence="1" id="KW-0805">Transcription regulation</keyword>
<dbReference type="InterPro" id="IPR051011">
    <property type="entry name" value="Metal_resp_trans_reg"/>
</dbReference>
<dbReference type="Pfam" id="PF01022">
    <property type="entry name" value="HTH_5"/>
    <property type="match status" value="1"/>
</dbReference>
<dbReference type="PROSITE" id="PS50987">
    <property type="entry name" value="HTH_ARSR_2"/>
    <property type="match status" value="1"/>
</dbReference>
<dbReference type="GO" id="GO:0003700">
    <property type="term" value="F:DNA-binding transcription factor activity"/>
    <property type="evidence" value="ECO:0007669"/>
    <property type="project" value="InterPro"/>
</dbReference>
<dbReference type="STRING" id="529704.SAMN02927913_1612"/>
<dbReference type="Proteomes" id="UP000199420">
    <property type="component" value="Unassembled WGS sequence"/>
</dbReference>
<dbReference type="SUPFAM" id="SSF46785">
    <property type="entry name" value="Winged helix' DNA-binding domain"/>
    <property type="match status" value="1"/>
</dbReference>
<keyword evidence="3" id="KW-0804">Transcription</keyword>
<dbReference type="PRINTS" id="PR00778">
    <property type="entry name" value="HTHARSR"/>
</dbReference>
<organism evidence="5 6">
    <name type="scientific">Frateuria terrea</name>
    <dbReference type="NCBI Taxonomy" id="529704"/>
    <lineage>
        <taxon>Bacteria</taxon>
        <taxon>Pseudomonadati</taxon>
        <taxon>Pseudomonadota</taxon>
        <taxon>Gammaproteobacteria</taxon>
        <taxon>Lysobacterales</taxon>
        <taxon>Rhodanobacteraceae</taxon>
        <taxon>Frateuria</taxon>
    </lineage>
</organism>
<gene>
    <name evidence="5" type="ORF">SAMN04487997_2115</name>
</gene>
<proteinExistence type="predicted"/>
<dbReference type="InterPro" id="IPR036390">
    <property type="entry name" value="WH_DNA-bd_sf"/>
</dbReference>
<sequence length="120" mass="13257">MPNEPRPDLSAMHERADEAARLLKALGNPQRLRVLCLLVEGERSVGEIHKDLPDLSQSALSQHLARLREEGLVRTRREAQSIHYALEPGPARAVIEVLHAAYCRPSRRGAAAIKRGARSG</sequence>
<dbReference type="PANTHER" id="PTHR43132:SF2">
    <property type="entry name" value="ARSENICAL RESISTANCE OPERON REPRESSOR ARSR-RELATED"/>
    <property type="match status" value="1"/>
</dbReference>
<dbReference type="SMART" id="SM00418">
    <property type="entry name" value="HTH_ARSR"/>
    <property type="match status" value="1"/>
</dbReference>
<keyword evidence="6" id="KW-1185">Reference proteome</keyword>
<dbReference type="InterPro" id="IPR001845">
    <property type="entry name" value="HTH_ArsR_DNA-bd_dom"/>
</dbReference>